<name>A0A0C3BTG4_HEBCY</name>
<accession>A0A0C3BTG4</accession>
<dbReference type="AlphaFoldDB" id="A0A0C3BTG4"/>
<reference evidence="1 2" key="1">
    <citation type="submission" date="2014-04" db="EMBL/GenBank/DDBJ databases">
        <authorList>
            <consortium name="DOE Joint Genome Institute"/>
            <person name="Kuo A."/>
            <person name="Gay G."/>
            <person name="Dore J."/>
            <person name="Kohler A."/>
            <person name="Nagy L.G."/>
            <person name="Floudas D."/>
            <person name="Copeland A."/>
            <person name="Barry K.W."/>
            <person name="Cichocki N."/>
            <person name="Veneault-Fourrey C."/>
            <person name="LaButti K."/>
            <person name="Lindquist E.A."/>
            <person name="Lipzen A."/>
            <person name="Lundell T."/>
            <person name="Morin E."/>
            <person name="Murat C."/>
            <person name="Sun H."/>
            <person name="Tunlid A."/>
            <person name="Henrissat B."/>
            <person name="Grigoriev I.V."/>
            <person name="Hibbett D.S."/>
            <person name="Martin F."/>
            <person name="Nordberg H.P."/>
            <person name="Cantor M.N."/>
            <person name="Hua S.X."/>
        </authorList>
    </citation>
    <scope>NUCLEOTIDE SEQUENCE [LARGE SCALE GENOMIC DNA]</scope>
    <source>
        <strain evidence="2">h7</strain>
    </source>
</reference>
<reference evidence="2" key="2">
    <citation type="submission" date="2015-01" db="EMBL/GenBank/DDBJ databases">
        <title>Evolutionary Origins and Diversification of the Mycorrhizal Mutualists.</title>
        <authorList>
            <consortium name="DOE Joint Genome Institute"/>
            <consortium name="Mycorrhizal Genomics Consortium"/>
            <person name="Kohler A."/>
            <person name="Kuo A."/>
            <person name="Nagy L.G."/>
            <person name="Floudas D."/>
            <person name="Copeland A."/>
            <person name="Barry K.W."/>
            <person name="Cichocki N."/>
            <person name="Veneault-Fourrey C."/>
            <person name="LaButti K."/>
            <person name="Lindquist E.A."/>
            <person name="Lipzen A."/>
            <person name="Lundell T."/>
            <person name="Morin E."/>
            <person name="Murat C."/>
            <person name="Riley R."/>
            <person name="Ohm R."/>
            <person name="Sun H."/>
            <person name="Tunlid A."/>
            <person name="Henrissat B."/>
            <person name="Grigoriev I.V."/>
            <person name="Hibbett D.S."/>
            <person name="Martin F."/>
        </authorList>
    </citation>
    <scope>NUCLEOTIDE SEQUENCE [LARGE SCALE GENOMIC DNA]</scope>
    <source>
        <strain evidence="2">h7</strain>
    </source>
</reference>
<evidence type="ECO:0000313" key="2">
    <source>
        <dbReference type="Proteomes" id="UP000053424"/>
    </source>
</evidence>
<dbReference type="Proteomes" id="UP000053424">
    <property type="component" value="Unassembled WGS sequence"/>
</dbReference>
<proteinExistence type="predicted"/>
<keyword evidence="2" id="KW-1185">Reference proteome</keyword>
<protein>
    <submittedName>
        <fullName evidence="1">Uncharacterized protein</fullName>
    </submittedName>
</protein>
<dbReference type="EMBL" id="KN831895">
    <property type="protein sequence ID" value="KIM34641.1"/>
    <property type="molecule type" value="Genomic_DNA"/>
</dbReference>
<sequence length="172" mass="19608">MRKLPYSGWNSAMLRTGSTIWHRGCELRYTYGAKSVPPTKLRFLGGGMALRMSWYLMTPSMNPPFANHLSKTSAMSVVGHAAAFGVFVEIPALLRSLSDCMDGTHGPFFEVSPELRADIQRPLDPLDPTERVEEYYGDWWNHPGVPHELLDIDRAWDSYCEQFRTCRTPLLR</sequence>
<organism evidence="1 2">
    <name type="scientific">Hebeloma cylindrosporum</name>
    <dbReference type="NCBI Taxonomy" id="76867"/>
    <lineage>
        <taxon>Eukaryota</taxon>
        <taxon>Fungi</taxon>
        <taxon>Dikarya</taxon>
        <taxon>Basidiomycota</taxon>
        <taxon>Agaricomycotina</taxon>
        <taxon>Agaricomycetes</taxon>
        <taxon>Agaricomycetidae</taxon>
        <taxon>Agaricales</taxon>
        <taxon>Agaricineae</taxon>
        <taxon>Hymenogastraceae</taxon>
        <taxon>Hebeloma</taxon>
    </lineage>
</organism>
<evidence type="ECO:0000313" key="1">
    <source>
        <dbReference type="EMBL" id="KIM34641.1"/>
    </source>
</evidence>
<dbReference type="HOGENOM" id="CLU_1555440_0_0_1"/>
<gene>
    <name evidence="1" type="ORF">M413DRAFT_144256</name>
</gene>